<evidence type="ECO:0000256" key="1">
    <source>
        <dbReference type="SAM" id="Phobius"/>
    </source>
</evidence>
<keyword evidence="1" id="KW-0812">Transmembrane</keyword>
<accession>A0A5P0YSC3</accession>
<dbReference type="EMBL" id="VJYK02000085">
    <property type="protein sequence ID" value="MQS02342.1"/>
    <property type="molecule type" value="Genomic_DNA"/>
</dbReference>
<evidence type="ECO:0000313" key="3">
    <source>
        <dbReference type="Proteomes" id="UP000320857"/>
    </source>
</evidence>
<gene>
    <name evidence="2" type="ORF">FNX44_010725</name>
</gene>
<dbReference type="Proteomes" id="UP000320857">
    <property type="component" value="Unassembled WGS sequence"/>
</dbReference>
<keyword evidence="3" id="KW-1185">Reference proteome</keyword>
<dbReference type="AlphaFoldDB" id="A0A5P0YSC3"/>
<keyword evidence="1" id="KW-0472">Membrane</keyword>
<sequence>MLGRLLPRTGTEPLTARSALRLRLILSVLFAPLFVAGAVLFWIWSGRAGPQDVPSADSLRVLAWISTALAVFAVLDLLVVLRRISHARQAGRYPDGPGTR</sequence>
<feature type="transmembrane region" description="Helical" evidence="1">
    <location>
        <begin position="20"/>
        <end position="43"/>
    </location>
</feature>
<keyword evidence="1" id="KW-1133">Transmembrane helix</keyword>
<dbReference type="Pfam" id="PF19870">
    <property type="entry name" value="DUF6343"/>
    <property type="match status" value="1"/>
</dbReference>
<reference evidence="2 3" key="1">
    <citation type="submission" date="2019-10" db="EMBL/GenBank/DDBJ databases">
        <title>Streptomyces sp. nov., a novel actinobacterium isolated from alkaline environment.</title>
        <authorList>
            <person name="Golinska P."/>
        </authorList>
    </citation>
    <scope>NUCLEOTIDE SEQUENCE [LARGE SCALE GENOMIC DNA]</scope>
    <source>
        <strain evidence="2 3">OF1</strain>
    </source>
</reference>
<proteinExistence type="predicted"/>
<feature type="transmembrane region" description="Helical" evidence="1">
    <location>
        <begin position="63"/>
        <end position="81"/>
    </location>
</feature>
<dbReference type="InterPro" id="IPR045924">
    <property type="entry name" value="DUF6343"/>
</dbReference>
<name>A0A5P0YSC3_9ACTN</name>
<evidence type="ECO:0000313" key="2">
    <source>
        <dbReference type="EMBL" id="MQS02342.1"/>
    </source>
</evidence>
<organism evidence="2 3">
    <name type="scientific">Streptomyces alkaliterrae</name>
    <dbReference type="NCBI Taxonomy" id="2213162"/>
    <lineage>
        <taxon>Bacteria</taxon>
        <taxon>Bacillati</taxon>
        <taxon>Actinomycetota</taxon>
        <taxon>Actinomycetes</taxon>
        <taxon>Kitasatosporales</taxon>
        <taxon>Streptomycetaceae</taxon>
        <taxon>Streptomyces</taxon>
    </lineage>
</organism>
<protein>
    <submittedName>
        <fullName evidence="2">Uncharacterized protein</fullName>
    </submittedName>
</protein>
<comment type="caution">
    <text evidence="2">The sequence shown here is derived from an EMBL/GenBank/DDBJ whole genome shotgun (WGS) entry which is preliminary data.</text>
</comment>